<dbReference type="SUPFAM" id="SSF48225">
    <property type="entry name" value="Seven-hairpin glycosidases"/>
    <property type="match status" value="1"/>
</dbReference>
<gene>
    <name evidence="16" type="ORF">jhhlp_000209</name>
</gene>
<keyword evidence="6 13" id="KW-1015">Disulfide bond</keyword>
<feature type="active site" evidence="11">
    <location>
        <position position="250"/>
    </location>
</feature>
<evidence type="ECO:0000256" key="1">
    <source>
        <dbReference type="ARBA" id="ARBA00001913"/>
    </source>
</evidence>
<evidence type="ECO:0000256" key="6">
    <source>
        <dbReference type="ARBA" id="ARBA00023157"/>
    </source>
</evidence>
<dbReference type="GO" id="GO:0005783">
    <property type="term" value="C:endoplasmic reticulum"/>
    <property type="evidence" value="ECO:0007669"/>
    <property type="project" value="TreeGrafter"/>
</dbReference>
<dbReference type="UniPathway" id="UPA00378"/>
<evidence type="ECO:0000313" key="16">
    <source>
        <dbReference type="EMBL" id="PKS12869.1"/>
    </source>
</evidence>
<dbReference type="STRING" id="41688.A0A2N3NK99"/>
<evidence type="ECO:0000313" key="17">
    <source>
        <dbReference type="Proteomes" id="UP000233524"/>
    </source>
</evidence>
<keyword evidence="7" id="KW-0325">Glycoprotein</keyword>
<dbReference type="OrthoDB" id="8118055at2759"/>
<feature type="active site" description="Proton donor" evidence="11">
    <location>
        <position position="358"/>
    </location>
</feature>
<dbReference type="InParanoid" id="A0A2N3NK99"/>
<accession>A0A2N3NK99</accession>
<evidence type="ECO:0000256" key="13">
    <source>
        <dbReference type="PIRSR" id="PIRSR601382-3"/>
    </source>
</evidence>
<organism evidence="16 17">
    <name type="scientific">Lomentospora prolificans</name>
    <dbReference type="NCBI Taxonomy" id="41688"/>
    <lineage>
        <taxon>Eukaryota</taxon>
        <taxon>Fungi</taxon>
        <taxon>Dikarya</taxon>
        <taxon>Ascomycota</taxon>
        <taxon>Pezizomycotina</taxon>
        <taxon>Sordariomycetes</taxon>
        <taxon>Hypocreomycetidae</taxon>
        <taxon>Microascales</taxon>
        <taxon>Microascaceae</taxon>
        <taxon>Lomentospora</taxon>
    </lineage>
</organism>
<dbReference type="PANTHER" id="PTHR11742:SF101">
    <property type="entry name" value="MANNOSYL-OLIGOSACCHARIDE ALPHA-1,2-MANNOSIDASE 1B"/>
    <property type="match status" value="1"/>
</dbReference>
<dbReference type="AlphaFoldDB" id="A0A2N3NK99"/>
<feature type="binding site" evidence="12">
    <location>
        <position position="496"/>
    </location>
    <ligand>
        <name>Ca(2+)</name>
        <dbReference type="ChEBI" id="CHEBI:29108"/>
    </ligand>
</feature>
<evidence type="ECO:0000256" key="5">
    <source>
        <dbReference type="ARBA" id="ARBA00022801"/>
    </source>
</evidence>
<dbReference type="InterPro" id="IPR036026">
    <property type="entry name" value="Seven-hairpin_glycosidases"/>
</dbReference>
<evidence type="ECO:0000256" key="9">
    <source>
        <dbReference type="ARBA" id="ARBA00047669"/>
    </source>
</evidence>
<dbReference type="Proteomes" id="UP000233524">
    <property type="component" value="Unassembled WGS sequence"/>
</dbReference>
<dbReference type="GO" id="GO:0016020">
    <property type="term" value="C:membrane"/>
    <property type="evidence" value="ECO:0007669"/>
    <property type="project" value="InterPro"/>
</dbReference>
<evidence type="ECO:0000256" key="14">
    <source>
        <dbReference type="RuleBase" id="RU361193"/>
    </source>
</evidence>
<dbReference type="VEuPathDB" id="FungiDB:jhhlp_000209"/>
<keyword evidence="8 14" id="KW-0326">Glycosidase</keyword>
<evidence type="ECO:0000256" key="2">
    <source>
        <dbReference type="ARBA" id="ARBA00004922"/>
    </source>
</evidence>
<feature type="active site" evidence="11">
    <location>
        <position position="402"/>
    </location>
</feature>
<name>A0A2N3NK99_9PEZI</name>
<feature type="signal peptide" evidence="15">
    <location>
        <begin position="1"/>
        <end position="19"/>
    </location>
</feature>
<evidence type="ECO:0000256" key="15">
    <source>
        <dbReference type="SAM" id="SignalP"/>
    </source>
</evidence>
<keyword evidence="4 15" id="KW-0732">Signal</keyword>
<keyword evidence="12" id="KW-0106">Calcium</keyword>
<evidence type="ECO:0000256" key="12">
    <source>
        <dbReference type="PIRSR" id="PIRSR601382-2"/>
    </source>
</evidence>
<dbReference type="InterPro" id="IPR001382">
    <property type="entry name" value="Glyco_hydro_47"/>
</dbReference>
<evidence type="ECO:0000256" key="10">
    <source>
        <dbReference type="ARBA" id="ARBA00048605"/>
    </source>
</evidence>
<keyword evidence="5 14" id="KW-0378">Hydrolase</keyword>
<comment type="cofactor">
    <cofactor evidence="1 12">
        <name>Ca(2+)</name>
        <dbReference type="ChEBI" id="CHEBI:29108"/>
    </cofactor>
</comment>
<dbReference type="InterPro" id="IPR012341">
    <property type="entry name" value="6hp_glycosidase-like_sf"/>
</dbReference>
<dbReference type="FunFam" id="1.50.10.10:FF:000047">
    <property type="entry name" value="Mannosyl-oligosaccharide alpha-1,2-mannosidase"/>
    <property type="match status" value="1"/>
</dbReference>
<dbReference type="GO" id="GO:0004571">
    <property type="term" value="F:mannosyl-oligosaccharide 1,2-alpha-mannosidase activity"/>
    <property type="evidence" value="ECO:0007669"/>
    <property type="project" value="UniProtKB-EC"/>
</dbReference>
<keyword evidence="17" id="KW-1185">Reference proteome</keyword>
<sequence length="518" mass="58574">MRQKTRWLPLAALFTGVVANDKIDAVREVFKRSWDGYRKYAWGHDSLRPITNSFFDDRNGWGASAVDALSTAIIMGEEEAVKDILEFIPTIDFSTTTTQVSLFESTIRYLGGLLSGYDLLQGPYKELAPSKEAVDSLLEQAIRLADLLKVAFDTPSGVPDNDLAFDPDPRRIGTADNWIATVGTLVLEWERLSDITGNAEYGELAKKGESYLLDPQPPEAEPFPGMVGSRVWVENGTFVDAMGGWNGGTDSFYEYLIKMYVYDPVRFESYKDRWVLAADSSMEYLASHPTTRPDLTFLAMYLGQTRYFYSGHLSCFHGGNFILGGTALNEPRYIDFGLELTAGCRESYVQTTTGIGPELFQWQDNATALDAANNQPPPEQQVDFYEKAGFWLVNSQYSLRPEVIESYYYAYRATGDDMYRKWAWDAFVKINNTCSVGSGLSSIYDVQLVDGVTMFYDFQESFWFSEVLKYVYLILVDEDSEVQVRKSGRDLWVYNTEAHPLRVFDGSSTEAEDGWIED</sequence>
<evidence type="ECO:0000256" key="3">
    <source>
        <dbReference type="ARBA" id="ARBA00007658"/>
    </source>
</evidence>
<dbReference type="GO" id="GO:0036503">
    <property type="term" value="P:ERAD pathway"/>
    <property type="evidence" value="ECO:0007669"/>
    <property type="project" value="UniProtKB-ARBA"/>
</dbReference>
<dbReference type="PRINTS" id="PR00747">
    <property type="entry name" value="GLYHDRLASE47"/>
</dbReference>
<comment type="catalytic activity">
    <reaction evidence="10">
        <text>N(4)-(alpha-D-Man-(1-&gt;2)-alpha-D-Man-(1-&gt;2)-alpha-D-Man-(1-&gt;3)-[alpha-D-Man-(1-&gt;2)-alpha-D-Man-(1-&gt;3)-[alpha-D-Man-(1-&gt;2)-alpha-D-Man-(1-&gt;6)]-alpha-D-Man-(1-&gt;6)]-beta-D-Man-(1-&gt;4)-beta-D-GlcNAc-(1-&gt;4)-beta-D-GlcNAc)-L-asparaginyl-[protein] (N-glucan mannose isomer 9A1,2,3B1,2,3) + 4 H2O = N(4)-(alpha-D-Man-(1-&gt;3)-[alpha-D-Man-(1-&gt;3)-[alpha-D-Man-(1-&gt;6)]-alpha-D-Man-(1-&gt;6)]-beta-D-Man-(1-&gt;4)-beta-D-GlcNAc-(1-&gt;4)-beta-D-GlcNAc)-L-asparaginyl-[protein] (N-glucan mannose isomer 5A1,2) + 4 beta-D-mannose</text>
        <dbReference type="Rhea" id="RHEA:56008"/>
        <dbReference type="Rhea" id="RHEA-COMP:14356"/>
        <dbReference type="Rhea" id="RHEA-COMP:14367"/>
        <dbReference type="ChEBI" id="CHEBI:15377"/>
        <dbReference type="ChEBI" id="CHEBI:28563"/>
        <dbReference type="ChEBI" id="CHEBI:59087"/>
        <dbReference type="ChEBI" id="CHEBI:139493"/>
        <dbReference type="EC" id="3.2.1.113"/>
    </reaction>
</comment>
<comment type="similarity">
    <text evidence="3 14">Belongs to the glycosyl hydrolase 47 family.</text>
</comment>
<dbReference type="Gene3D" id="1.50.10.10">
    <property type="match status" value="1"/>
</dbReference>
<proteinExistence type="inferred from homology"/>
<dbReference type="EC" id="3.2.1.-" evidence="14"/>
<evidence type="ECO:0000256" key="7">
    <source>
        <dbReference type="ARBA" id="ARBA00023180"/>
    </source>
</evidence>
<feature type="chain" id="PRO_5014884910" description="alpha-1,2-Mannosidase" evidence="15">
    <location>
        <begin position="20"/>
        <end position="518"/>
    </location>
</feature>
<dbReference type="GO" id="GO:0005975">
    <property type="term" value="P:carbohydrate metabolic process"/>
    <property type="evidence" value="ECO:0007669"/>
    <property type="project" value="InterPro"/>
</dbReference>
<keyword evidence="12" id="KW-0479">Metal-binding</keyword>
<comment type="catalytic activity">
    <reaction evidence="9">
        <text>N(4)-(alpha-D-Man-(1-&gt;2)-alpha-D-Man-(1-&gt;2)-alpha-D-Man-(1-&gt;3)-[alpha-D-Man-(1-&gt;3)-[alpha-D-Man-(1-&gt;2)-alpha-D-Man-(1-&gt;6)]-alpha-D-Man-(1-&gt;6)]-beta-D-Man-(1-&gt;4)-beta-D-GlcNAc-(1-&gt;4)-beta-D-GlcNAc)-L-asparaginyl-[protein] (N-glucan mannose isomer 8A1,2,3B1,3) + 3 H2O = N(4)-(alpha-D-Man-(1-&gt;3)-[alpha-D-Man-(1-&gt;3)-[alpha-D-Man-(1-&gt;6)]-alpha-D-Man-(1-&gt;6)]-beta-D-Man-(1-&gt;4)-beta-D-GlcNAc-(1-&gt;4)-beta-D-GlcNAc)-L-asparaginyl-[protein] (N-glucan mannose isomer 5A1,2) + 3 beta-D-mannose</text>
        <dbReference type="Rhea" id="RHEA:56028"/>
        <dbReference type="Rhea" id="RHEA-COMP:14358"/>
        <dbReference type="Rhea" id="RHEA-COMP:14367"/>
        <dbReference type="ChEBI" id="CHEBI:15377"/>
        <dbReference type="ChEBI" id="CHEBI:28563"/>
        <dbReference type="ChEBI" id="CHEBI:59087"/>
        <dbReference type="ChEBI" id="CHEBI:60628"/>
        <dbReference type="EC" id="3.2.1.113"/>
    </reaction>
</comment>
<feature type="disulfide bond" evidence="13">
    <location>
        <begin position="315"/>
        <end position="344"/>
    </location>
</feature>
<dbReference type="EMBL" id="NLAX01000002">
    <property type="protein sequence ID" value="PKS12869.1"/>
    <property type="molecule type" value="Genomic_DNA"/>
</dbReference>
<dbReference type="Pfam" id="PF01532">
    <property type="entry name" value="Glyco_hydro_47"/>
    <property type="match status" value="1"/>
</dbReference>
<protein>
    <recommendedName>
        <fullName evidence="14">alpha-1,2-Mannosidase</fullName>
        <ecNumber evidence="14">3.2.1.-</ecNumber>
    </recommendedName>
</protein>
<comment type="caution">
    <text evidence="16">The sequence shown here is derived from an EMBL/GenBank/DDBJ whole genome shotgun (WGS) entry which is preliminary data.</text>
</comment>
<comment type="pathway">
    <text evidence="2">Protein modification; protein glycosylation.</text>
</comment>
<dbReference type="InterPro" id="IPR050749">
    <property type="entry name" value="Glycosyl_Hydrolase_47"/>
</dbReference>
<dbReference type="PANTHER" id="PTHR11742">
    <property type="entry name" value="MANNOSYL-OLIGOSACCHARIDE ALPHA-1,2-MANNOSIDASE-RELATED"/>
    <property type="match status" value="1"/>
</dbReference>
<feature type="active site" description="Proton donor" evidence="11">
    <location>
        <position position="104"/>
    </location>
</feature>
<evidence type="ECO:0000256" key="4">
    <source>
        <dbReference type="ARBA" id="ARBA00022729"/>
    </source>
</evidence>
<evidence type="ECO:0000256" key="8">
    <source>
        <dbReference type="ARBA" id="ARBA00023295"/>
    </source>
</evidence>
<evidence type="ECO:0000256" key="11">
    <source>
        <dbReference type="PIRSR" id="PIRSR601382-1"/>
    </source>
</evidence>
<dbReference type="GO" id="GO:0005509">
    <property type="term" value="F:calcium ion binding"/>
    <property type="evidence" value="ECO:0007669"/>
    <property type="project" value="InterPro"/>
</dbReference>
<reference evidence="16 17" key="1">
    <citation type="journal article" date="2017" name="G3 (Bethesda)">
        <title>First Draft Genome Sequence of the Pathogenic Fungus Lomentospora prolificans (Formerly Scedosporium prolificans).</title>
        <authorList>
            <person name="Luo R."/>
            <person name="Zimin A."/>
            <person name="Workman R."/>
            <person name="Fan Y."/>
            <person name="Pertea G."/>
            <person name="Grossman N."/>
            <person name="Wear M.P."/>
            <person name="Jia B."/>
            <person name="Miller H."/>
            <person name="Casadevall A."/>
            <person name="Timp W."/>
            <person name="Zhang S.X."/>
            <person name="Salzberg S.L."/>
        </authorList>
    </citation>
    <scope>NUCLEOTIDE SEQUENCE [LARGE SCALE GENOMIC DNA]</scope>
    <source>
        <strain evidence="16 17">JHH-5317</strain>
    </source>
</reference>